<dbReference type="Pfam" id="PF11618">
    <property type="entry name" value="C2-C2_1"/>
    <property type="match status" value="1"/>
</dbReference>
<dbReference type="Gene3D" id="1.10.238.10">
    <property type="entry name" value="EF-hand"/>
    <property type="match status" value="2"/>
</dbReference>
<evidence type="ECO:0000256" key="2">
    <source>
        <dbReference type="ARBA" id="ARBA00006042"/>
    </source>
</evidence>
<dbReference type="STRING" id="3055.A0A2K3CYV6"/>
<keyword evidence="6" id="KW-0966">Cell projection</keyword>
<dbReference type="Gene3D" id="2.60.40.150">
    <property type="entry name" value="C2 domain"/>
    <property type="match status" value="2"/>
</dbReference>
<dbReference type="PROSITE" id="PS50004">
    <property type="entry name" value="C2"/>
    <property type="match status" value="1"/>
</dbReference>
<feature type="region of interest" description="Disordered" evidence="8">
    <location>
        <begin position="1391"/>
        <end position="1702"/>
    </location>
</feature>
<dbReference type="InterPro" id="IPR031139">
    <property type="entry name" value="RPGRIP1_fam"/>
</dbReference>
<dbReference type="PROSITE" id="PS50222">
    <property type="entry name" value="EF_HAND_2"/>
    <property type="match status" value="3"/>
</dbReference>
<evidence type="ECO:0000259" key="10">
    <source>
        <dbReference type="PROSITE" id="PS50222"/>
    </source>
</evidence>
<dbReference type="Proteomes" id="UP000006906">
    <property type="component" value="Chromosome 14"/>
</dbReference>
<feature type="compositionally biased region" description="Low complexity" evidence="8">
    <location>
        <begin position="502"/>
        <end position="517"/>
    </location>
</feature>
<evidence type="ECO:0000313" key="12">
    <source>
        <dbReference type="Proteomes" id="UP000006906"/>
    </source>
</evidence>
<dbReference type="Gramene" id="PNW73439">
    <property type="protein sequence ID" value="PNW73439"/>
    <property type="gene ID" value="CHLRE_14g632050v5"/>
</dbReference>
<dbReference type="PROSITE" id="PS00018">
    <property type="entry name" value="EF_HAND_1"/>
    <property type="match status" value="3"/>
</dbReference>
<evidence type="ECO:0000256" key="5">
    <source>
        <dbReference type="ARBA" id="ARBA00023069"/>
    </source>
</evidence>
<feature type="compositionally biased region" description="Pro residues" evidence="8">
    <location>
        <begin position="1584"/>
        <end position="1593"/>
    </location>
</feature>
<feature type="coiled-coil region" evidence="7">
    <location>
        <begin position="548"/>
        <end position="599"/>
    </location>
</feature>
<feature type="region of interest" description="Disordered" evidence="8">
    <location>
        <begin position="1"/>
        <end position="26"/>
    </location>
</feature>
<dbReference type="InterPro" id="IPR002048">
    <property type="entry name" value="EF_hand_dom"/>
</dbReference>
<evidence type="ECO:0000256" key="4">
    <source>
        <dbReference type="ARBA" id="ARBA00023054"/>
    </source>
</evidence>
<gene>
    <name evidence="11" type="ORF">CHLRE_14g632050v5</name>
</gene>
<evidence type="ECO:0000256" key="7">
    <source>
        <dbReference type="SAM" id="Coils"/>
    </source>
</evidence>
<keyword evidence="12" id="KW-1185">Reference proteome</keyword>
<dbReference type="GO" id="GO:0005856">
    <property type="term" value="C:cytoskeleton"/>
    <property type="evidence" value="ECO:0007669"/>
    <property type="project" value="UniProtKB-ARBA"/>
</dbReference>
<dbReference type="GO" id="GO:1905515">
    <property type="term" value="P:non-motile cilium assembly"/>
    <property type="evidence" value="ECO:0000318"/>
    <property type="project" value="GO_Central"/>
</dbReference>
<feature type="compositionally biased region" description="Gly residues" evidence="8">
    <location>
        <begin position="1594"/>
        <end position="1611"/>
    </location>
</feature>
<sequence>MGGNDDRGLDGPDESATSFGSLPPPRAVKYAWAPSNDRVNHENFHRMLEEYRTCKKRERDLELKIKQLGAQLARTEEAAKRALVQTDATAKGGAAQKLLDAERAIAKLRAENAELASKLAREKKRSSDLKAMADTYKQRLDGFLRDQRHLVQKVGQLERTAAATRRKPEDEFWGEEAGRRFVAQQEELVALKEENTALKELIESDGPLAQCKAYEGQINELQNLVKFYERKITTMAEAGLGGLEALGGPGNQPGPDDWVLEEFWHNDEMYLLDRKTGKMFTVPGDNNFPRPLGIRTNKEVKMGVHNSMERFLATLDSFLANNGARLQEVFAQFDVDNSGQLDRRELARLLQTLMPDLNQTQIEELRMMLDVDGDGLISLPEMLESIKEAFAARTAAKVGKNIEVNDALDRIREVLRDNKQEVKASFDELDGDRDGCLTHLEVVRLVRRFLKDMYQKEVRYLLAKLQQWDVLGESRVSFDELYQCLELVRVFRVGQGLGTAMRTGSPMRSPTRSTSPSKVPTAGPNIRASGPARASMIRSTVGGGGMKEAFMRERVGQLEAELRDAQRRNGELEDDAKKVELLQRDAALYKARIEELERDFMKIDVLGNLEAAGGDEQLQKAWEIASTFKKRFMEHKGELDNIRILYARMQAQLDETHKLLHEEHRKRFKLEDEITRLNVELMRVQDLESRLTHEKGERVKLEREYLSLQHKALNAPGEALAEVRALREELFAVKREKATAQQKEAEVRMELQHVRTLLDGMDQTSYKAMQDDTDALKKKVASLSLELQAARDKLAVYMRTELPGAATNTDLLFADDDLLFGSDRKPDSDKTPEELRRELIQLRDVWRLDQGEIKKLHKVLETESAITMEAKAAVEEAHREMERVKRELQADLRKLEREIERRDEKIRKLELQLRGAYSGINRALRSSKRGGLRDSIRSDADDLSELSEDQNIFELHVTEAQVYEEALGKDPAVFFTFDFFMHESQATPIVSSNAPSFNTVIQYVVDSDPFLLDYLDSHVLELELCRARGYDYDVLGVARFSLKQVLEDLEIGAALGYNRAYHYADVFGADGKRLGRLRYGYCFRRPLDALLKEWRAAGRHKRRSEPDERDPATAAVQQALTQPGNGQAVKVIIERCDGLVPAGGTALTMRPYVYYRFPGHRDYRDTQTLSGAHPVFNDEAVWAIARTPQLAADLRTRHLQLVVFDDSQSDDPLRAIVGVASVPLAGLAQGVPVEGAFKLTNPVTRQPAGRVVLGLGWHNPLQLPGAVPKPPPPRVPISNDPLDGGPTPDFGLGAGVQELFPVSGGGGPLRPGAFGPGGPGHPLPRPSPAGGQGAAFYAQPQPGGAGARPYQGQGQGQGQQPYEAHGLAAELGGNHGGRPGAGRVSEYGLAADTRQGGPAPPQSPYQQQPYQQQPYGPGGGLGGPGGGGGGGGFGLAAEAAARQPPQQHMGAHGQQLTQQGLYDPAQYGVQPQQQMLPYGGGPQQQQQQRVSDYGLAADTRDQYGQGYGGGPGGGAGGPGQGLYGGPAGGQSPLRPQQGRPPLQQQQQQEFGLGAEAAAAAGYGMASHPPPPPLGGMQRQGSFGRPPPPGPLGPVGPGGRLGGGPPGAGGGPRRPSDAAYGMQAEAGPGYPARPDQPPLRQGSFGVGGAGGGEEFGLGAEVLDAAASPPPPGNMMLPPGRGPGGAGGGAVPGGRSRYGAETELSLEHPPPAPLLPAGPNTATLQHAYHPAQQMAALLPPPAPSPPANAGLGPVLRRERPDLGSWVGREHRIFFCLHSIELSQQALRNANVSAVVVCHSLLEEGEAGGNGISMLDTYSQPLAKAPGQLPINYCVAYNVLAGNAASELYGGLTGPGGADFSLELSLMATSGSSAEAGAALAGAGRAGGDVAPGTFRVLGNAALPLAELWTRRRGDMIMERVEVLEDADDAGSVVAVLTVSLVAEAALATLRETMRHRGGGGGVPY</sequence>
<dbReference type="EMBL" id="CM008975">
    <property type="protein sequence ID" value="PNW73439.1"/>
    <property type="molecule type" value="Genomic_DNA"/>
</dbReference>
<evidence type="ECO:0000313" key="11">
    <source>
        <dbReference type="EMBL" id="PNW73439.1"/>
    </source>
</evidence>
<dbReference type="GeneID" id="5718346"/>
<dbReference type="CDD" id="cd00051">
    <property type="entry name" value="EFh"/>
    <property type="match status" value="1"/>
</dbReference>
<dbReference type="PANTHER" id="PTHR14240">
    <property type="entry name" value="RETINITIS PIGMENTOSA GTPASE REGULATOR-INTERACTING PROTEIN"/>
    <property type="match status" value="1"/>
</dbReference>
<feature type="compositionally biased region" description="Low complexity" evidence="8">
    <location>
        <begin position="1334"/>
        <end position="1361"/>
    </location>
</feature>
<feature type="compositionally biased region" description="Low complexity" evidence="8">
    <location>
        <begin position="1470"/>
        <end position="1488"/>
    </location>
</feature>
<dbReference type="PaxDb" id="3055-EDP03781"/>
<dbReference type="InterPro" id="IPR018247">
    <property type="entry name" value="EF_Hand_1_Ca_BS"/>
</dbReference>
<dbReference type="InParanoid" id="A0A2K3CYV6"/>
<dbReference type="OrthoDB" id="26525at2759"/>
<dbReference type="SMART" id="SM00054">
    <property type="entry name" value="EFh"/>
    <property type="match status" value="3"/>
</dbReference>
<feature type="compositionally biased region" description="Low complexity" evidence="8">
    <location>
        <begin position="1404"/>
        <end position="1415"/>
    </location>
</feature>
<dbReference type="InterPro" id="IPR021656">
    <property type="entry name" value="C2-C2_1"/>
</dbReference>
<feature type="coiled-coil region" evidence="7">
    <location>
        <begin position="181"/>
        <end position="238"/>
    </location>
</feature>
<comment type="subcellular location">
    <subcellularLocation>
        <location evidence="1">Cell projection</location>
        <location evidence="1">Cilium</location>
    </subcellularLocation>
</comment>
<keyword evidence="3" id="KW-0106">Calcium</keyword>
<feature type="coiled-coil region" evidence="7">
    <location>
        <begin position="684"/>
        <end position="793"/>
    </location>
</feature>
<dbReference type="SUPFAM" id="SSF49562">
    <property type="entry name" value="C2 domain (Calcium/lipid-binding domain, CaLB)"/>
    <property type="match status" value="2"/>
</dbReference>
<dbReference type="PANTHER" id="PTHR14240:SF1">
    <property type="entry name" value="PROTEIN FANTOM-RELATED"/>
    <property type="match status" value="1"/>
</dbReference>
<feature type="region of interest" description="Disordered" evidence="8">
    <location>
        <begin position="501"/>
        <end position="532"/>
    </location>
</feature>
<dbReference type="SUPFAM" id="SSF47473">
    <property type="entry name" value="EF-hand"/>
    <property type="match status" value="1"/>
</dbReference>
<feature type="compositionally biased region" description="Gly residues" evidence="8">
    <location>
        <begin position="1416"/>
        <end position="1434"/>
    </location>
</feature>
<evidence type="ECO:0000256" key="1">
    <source>
        <dbReference type="ARBA" id="ARBA00004138"/>
    </source>
</evidence>
<evidence type="ECO:0000256" key="6">
    <source>
        <dbReference type="ARBA" id="ARBA00023273"/>
    </source>
</evidence>
<feature type="domain" description="EF-hand" evidence="10">
    <location>
        <begin position="417"/>
        <end position="452"/>
    </location>
</feature>
<feature type="compositionally biased region" description="Low complexity" evidence="8">
    <location>
        <begin position="1529"/>
        <end position="1561"/>
    </location>
</feature>
<feature type="compositionally biased region" description="Gly residues" evidence="8">
    <location>
        <begin position="1643"/>
        <end position="1654"/>
    </location>
</feature>
<evidence type="ECO:0008006" key="13">
    <source>
        <dbReference type="Google" id="ProtNLM"/>
    </source>
</evidence>
<evidence type="ECO:0000256" key="3">
    <source>
        <dbReference type="ARBA" id="ARBA00022837"/>
    </source>
</evidence>
<dbReference type="GO" id="GO:0005509">
    <property type="term" value="F:calcium ion binding"/>
    <property type="evidence" value="ECO:0007669"/>
    <property type="project" value="InterPro"/>
</dbReference>
<dbReference type="ExpressionAtlas" id="A0A2K3CYV6">
    <property type="expression patterns" value="differential"/>
</dbReference>
<reference evidence="11 12" key="1">
    <citation type="journal article" date="2007" name="Science">
        <title>The Chlamydomonas genome reveals the evolution of key animal and plant functions.</title>
        <authorList>
            <person name="Merchant S.S."/>
            <person name="Prochnik S.E."/>
            <person name="Vallon O."/>
            <person name="Harris E.H."/>
            <person name="Karpowicz S.J."/>
            <person name="Witman G.B."/>
            <person name="Terry A."/>
            <person name="Salamov A."/>
            <person name="Fritz-Laylin L.K."/>
            <person name="Marechal-Drouard L."/>
            <person name="Marshall W.F."/>
            <person name="Qu L.H."/>
            <person name="Nelson D.R."/>
            <person name="Sanderfoot A.A."/>
            <person name="Spalding M.H."/>
            <person name="Kapitonov V.V."/>
            <person name="Ren Q."/>
            <person name="Ferris P."/>
            <person name="Lindquist E."/>
            <person name="Shapiro H."/>
            <person name="Lucas S.M."/>
            <person name="Grimwood J."/>
            <person name="Schmutz J."/>
            <person name="Cardol P."/>
            <person name="Cerutti H."/>
            <person name="Chanfreau G."/>
            <person name="Chen C.L."/>
            <person name="Cognat V."/>
            <person name="Croft M.T."/>
            <person name="Dent R."/>
            <person name="Dutcher S."/>
            <person name="Fernandez E."/>
            <person name="Fukuzawa H."/>
            <person name="Gonzalez-Ballester D."/>
            <person name="Gonzalez-Halphen D."/>
            <person name="Hallmann A."/>
            <person name="Hanikenne M."/>
            <person name="Hippler M."/>
            <person name="Inwood W."/>
            <person name="Jabbari K."/>
            <person name="Kalanon M."/>
            <person name="Kuras R."/>
            <person name="Lefebvre P.A."/>
            <person name="Lemaire S.D."/>
            <person name="Lobanov A.V."/>
            <person name="Lohr M."/>
            <person name="Manuell A."/>
            <person name="Meier I."/>
            <person name="Mets L."/>
            <person name="Mittag M."/>
            <person name="Mittelmeier T."/>
            <person name="Moroney J.V."/>
            <person name="Moseley J."/>
            <person name="Napoli C."/>
            <person name="Nedelcu A.M."/>
            <person name="Niyogi K."/>
            <person name="Novoselov S.V."/>
            <person name="Paulsen I.T."/>
            <person name="Pazour G."/>
            <person name="Purton S."/>
            <person name="Ral J.P."/>
            <person name="Riano-Pachon D.M."/>
            <person name="Riekhof W."/>
            <person name="Rymarquis L."/>
            <person name="Schroda M."/>
            <person name="Stern D."/>
            <person name="Umen J."/>
            <person name="Willows R."/>
            <person name="Wilson N."/>
            <person name="Zimmer S.L."/>
            <person name="Allmer J."/>
            <person name="Balk J."/>
            <person name="Bisova K."/>
            <person name="Chen C.J."/>
            <person name="Elias M."/>
            <person name="Gendler K."/>
            <person name="Hauser C."/>
            <person name="Lamb M.R."/>
            <person name="Ledford H."/>
            <person name="Long J.C."/>
            <person name="Minagawa J."/>
            <person name="Page M.D."/>
            <person name="Pan J."/>
            <person name="Pootakham W."/>
            <person name="Roje S."/>
            <person name="Rose A."/>
            <person name="Stahlberg E."/>
            <person name="Terauchi A.M."/>
            <person name="Yang P."/>
            <person name="Ball S."/>
            <person name="Bowler C."/>
            <person name="Dieckmann C.L."/>
            <person name="Gladyshev V.N."/>
            <person name="Green P."/>
            <person name="Jorgensen R."/>
            <person name="Mayfield S."/>
            <person name="Mueller-Roeber B."/>
            <person name="Rajamani S."/>
            <person name="Sayre R.T."/>
            <person name="Brokstein P."/>
            <person name="Dubchak I."/>
            <person name="Goodstein D."/>
            <person name="Hornick L."/>
            <person name="Huang Y.W."/>
            <person name="Jhaveri J."/>
            <person name="Luo Y."/>
            <person name="Martinez D."/>
            <person name="Ngau W.C."/>
            <person name="Otillar B."/>
            <person name="Poliakov A."/>
            <person name="Porter A."/>
            <person name="Szajkowski L."/>
            <person name="Werner G."/>
            <person name="Zhou K."/>
            <person name="Grigoriev I.V."/>
            <person name="Rokhsar D.S."/>
            <person name="Grossman A.R."/>
        </authorList>
    </citation>
    <scope>NUCLEOTIDE SEQUENCE [LARGE SCALE GENOMIC DNA]</scope>
    <source>
        <strain evidence="12">CC-503</strain>
    </source>
</reference>
<dbReference type="RefSeq" id="XP_042917098.1">
    <property type="nucleotide sequence ID" value="XM_043070425.1"/>
</dbReference>
<dbReference type="Pfam" id="PF13499">
    <property type="entry name" value="EF-hand_7"/>
    <property type="match status" value="1"/>
</dbReference>
<feature type="compositionally biased region" description="Gly residues" evidence="8">
    <location>
        <begin position="1680"/>
        <end position="1690"/>
    </location>
</feature>
<proteinExistence type="inferred from homology"/>
<keyword evidence="4 7" id="KW-0175">Coiled coil</keyword>
<comment type="similarity">
    <text evidence="2">Belongs to the RPGRIP1 family.</text>
</comment>
<feature type="compositionally biased region" description="Gly residues" evidence="8">
    <location>
        <begin position="1505"/>
        <end position="1528"/>
    </location>
</feature>
<feature type="domain" description="EF-hand" evidence="10">
    <location>
        <begin position="357"/>
        <end position="392"/>
    </location>
</feature>
<feature type="domain" description="C2" evidence="9">
    <location>
        <begin position="1110"/>
        <end position="1237"/>
    </location>
</feature>
<dbReference type="GO" id="GO:0035869">
    <property type="term" value="C:ciliary transition zone"/>
    <property type="evidence" value="ECO:0000318"/>
    <property type="project" value="GO_Central"/>
</dbReference>
<dbReference type="InterPro" id="IPR011992">
    <property type="entry name" value="EF-hand-dom_pair"/>
</dbReference>
<dbReference type="InterPro" id="IPR035892">
    <property type="entry name" value="C2_domain_sf"/>
</dbReference>
<protein>
    <recommendedName>
        <fullName evidence="13">C2 domain-containing protein</fullName>
    </recommendedName>
</protein>
<keyword evidence="5" id="KW-0969">Cilium</keyword>
<name>A0A2K3CYV6_CHLRE</name>
<feature type="coiled-coil region" evidence="7">
    <location>
        <begin position="867"/>
        <end position="912"/>
    </location>
</feature>
<feature type="domain" description="EF-hand" evidence="10">
    <location>
        <begin position="321"/>
        <end position="356"/>
    </location>
</feature>
<organism evidence="11 12">
    <name type="scientific">Chlamydomonas reinhardtii</name>
    <name type="common">Chlamydomonas smithii</name>
    <dbReference type="NCBI Taxonomy" id="3055"/>
    <lineage>
        <taxon>Eukaryota</taxon>
        <taxon>Viridiplantae</taxon>
        <taxon>Chlorophyta</taxon>
        <taxon>core chlorophytes</taxon>
        <taxon>Chlorophyceae</taxon>
        <taxon>CS clade</taxon>
        <taxon>Chlamydomonadales</taxon>
        <taxon>Chlamydomonadaceae</taxon>
        <taxon>Chlamydomonas</taxon>
    </lineage>
</organism>
<evidence type="ECO:0000256" key="8">
    <source>
        <dbReference type="SAM" id="MobiDB-lite"/>
    </source>
</evidence>
<feature type="region of interest" description="Disordered" evidence="8">
    <location>
        <begin position="1263"/>
        <end position="1361"/>
    </location>
</feature>
<dbReference type="InterPro" id="IPR000008">
    <property type="entry name" value="C2_dom"/>
</dbReference>
<feature type="coiled-coil region" evidence="7">
    <location>
        <begin position="58"/>
        <end position="125"/>
    </location>
</feature>
<feature type="compositionally biased region" description="Basic and acidic residues" evidence="8">
    <location>
        <begin position="1"/>
        <end position="10"/>
    </location>
</feature>
<dbReference type="KEGG" id="cre:CHLRE_14g632050v5"/>
<evidence type="ECO:0000259" key="9">
    <source>
        <dbReference type="PROSITE" id="PS50004"/>
    </source>
</evidence>
<accession>A0A2K3CYV6</accession>
<feature type="compositionally biased region" description="Gly residues" evidence="8">
    <location>
        <begin position="1303"/>
        <end position="1318"/>
    </location>
</feature>